<organism evidence="7 8">
    <name type="scientific">Thraustotheca clavata</name>
    <dbReference type="NCBI Taxonomy" id="74557"/>
    <lineage>
        <taxon>Eukaryota</taxon>
        <taxon>Sar</taxon>
        <taxon>Stramenopiles</taxon>
        <taxon>Oomycota</taxon>
        <taxon>Saprolegniomycetes</taxon>
        <taxon>Saprolegniales</taxon>
        <taxon>Achlyaceae</taxon>
        <taxon>Thraustotheca</taxon>
    </lineage>
</organism>
<dbReference type="GO" id="GO:0001671">
    <property type="term" value="F:ATPase activator activity"/>
    <property type="evidence" value="ECO:0007669"/>
    <property type="project" value="TreeGrafter"/>
</dbReference>
<evidence type="ECO:0000313" key="8">
    <source>
        <dbReference type="Proteomes" id="UP000243217"/>
    </source>
</evidence>
<dbReference type="PANTHER" id="PTHR45255:SF1">
    <property type="entry name" value="DNAJ HOMOLOG SUBFAMILY C MEMBER 24"/>
    <property type="match status" value="1"/>
</dbReference>
<feature type="domain" description="J" evidence="5">
    <location>
        <begin position="3"/>
        <end position="67"/>
    </location>
</feature>
<dbReference type="OrthoDB" id="164807at2759"/>
<dbReference type="AlphaFoldDB" id="A0A1W0A6J7"/>
<sequence length="136" mass="15565">MATHYEVLGVASNCSQAEIKQAYHAAILASHPDKQRSSDMTSQFQDVHAAYQALRQVDTRRAYDLLLQENKLKQEVRISDEIDLDDMTYIENEETYSYSCRCGDSYNITVDELEEGMDVVPCDGCSLNIRVVYRQQ</sequence>
<evidence type="ECO:0000256" key="2">
    <source>
        <dbReference type="ARBA" id="ARBA00022723"/>
    </source>
</evidence>
<dbReference type="InterPro" id="IPR036671">
    <property type="entry name" value="DPH_MB_sf"/>
</dbReference>
<dbReference type="Gene3D" id="3.10.660.10">
    <property type="entry name" value="DPH Zinc finger"/>
    <property type="match status" value="1"/>
</dbReference>
<dbReference type="Pfam" id="PF05207">
    <property type="entry name" value="Zn_ribbon_CSL"/>
    <property type="match status" value="1"/>
</dbReference>
<dbReference type="Gene3D" id="1.10.287.110">
    <property type="entry name" value="DnaJ domain"/>
    <property type="match status" value="1"/>
</dbReference>
<evidence type="ECO:0000259" key="6">
    <source>
        <dbReference type="PROSITE" id="PS51074"/>
    </source>
</evidence>
<comment type="caution">
    <text evidence="7">The sequence shown here is derived from an EMBL/GenBank/DDBJ whole genome shotgun (WGS) entry which is preliminary data.</text>
</comment>
<comment type="similarity">
    <text evidence="1">Belongs to the DPH4 family.</text>
</comment>
<dbReference type="Pfam" id="PF00226">
    <property type="entry name" value="DnaJ"/>
    <property type="match status" value="1"/>
</dbReference>
<dbReference type="InterPro" id="IPR007872">
    <property type="entry name" value="DPH_MB_dom"/>
</dbReference>
<proteinExistence type="inferred from homology"/>
<protein>
    <recommendedName>
        <fullName evidence="9">Diphthamide biosynthesis protein 4</fullName>
    </recommendedName>
</protein>
<dbReference type="EMBL" id="JNBS01000405">
    <property type="protein sequence ID" value="OQS05906.1"/>
    <property type="molecule type" value="Genomic_DNA"/>
</dbReference>
<evidence type="ECO:0000256" key="4">
    <source>
        <dbReference type="ARBA" id="ARBA00023004"/>
    </source>
</evidence>
<gene>
    <name evidence="7" type="ORF">THRCLA_20501</name>
</gene>
<keyword evidence="4" id="KW-0408">Iron</keyword>
<dbReference type="PANTHER" id="PTHR45255">
    <property type="entry name" value="DNAJ HOMOLOG SUBFAMILY C MEMBER 24"/>
    <property type="match status" value="1"/>
</dbReference>
<dbReference type="PRINTS" id="PR00625">
    <property type="entry name" value="JDOMAIN"/>
</dbReference>
<evidence type="ECO:0000259" key="5">
    <source>
        <dbReference type="PROSITE" id="PS50076"/>
    </source>
</evidence>
<dbReference type="SMART" id="SM00271">
    <property type="entry name" value="DnaJ"/>
    <property type="match status" value="1"/>
</dbReference>
<dbReference type="PROSITE" id="PS50076">
    <property type="entry name" value="DNAJ_2"/>
    <property type="match status" value="1"/>
</dbReference>
<keyword evidence="2" id="KW-0479">Metal-binding</keyword>
<keyword evidence="8" id="KW-1185">Reference proteome</keyword>
<evidence type="ECO:0000313" key="7">
    <source>
        <dbReference type="EMBL" id="OQS05906.1"/>
    </source>
</evidence>
<reference evidence="7 8" key="1">
    <citation type="journal article" date="2014" name="Genome Biol. Evol.">
        <title>The secreted proteins of Achlya hypogyna and Thraustotheca clavata identify the ancestral oomycete secretome and reveal gene acquisitions by horizontal gene transfer.</title>
        <authorList>
            <person name="Misner I."/>
            <person name="Blouin N."/>
            <person name="Leonard G."/>
            <person name="Richards T.A."/>
            <person name="Lane C.E."/>
        </authorList>
    </citation>
    <scope>NUCLEOTIDE SEQUENCE [LARGE SCALE GENOMIC DNA]</scope>
    <source>
        <strain evidence="7 8">ATCC 34112</strain>
    </source>
</reference>
<dbReference type="InterPro" id="IPR036869">
    <property type="entry name" value="J_dom_sf"/>
</dbReference>
<evidence type="ECO:0000256" key="1">
    <source>
        <dbReference type="ARBA" id="ARBA00006169"/>
    </source>
</evidence>
<dbReference type="PROSITE" id="PS51074">
    <property type="entry name" value="DPH_MB"/>
    <property type="match status" value="1"/>
</dbReference>
<dbReference type="InterPro" id="IPR001623">
    <property type="entry name" value="DnaJ_domain"/>
</dbReference>
<dbReference type="STRING" id="74557.A0A1W0A6J7"/>
<feature type="domain" description="DPH-type MB" evidence="6">
    <location>
        <begin position="78"/>
        <end position="134"/>
    </location>
</feature>
<dbReference type="SUPFAM" id="SSF144217">
    <property type="entry name" value="CSL zinc finger"/>
    <property type="match status" value="1"/>
</dbReference>
<dbReference type="SUPFAM" id="SSF46565">
    <property type="entry name" value="Chaperone J-domain"/>
    <property type="match status" value="1"/>
</dbReference>
<accession>A0A1W0A6J7</accession>
<keyword evidence="3" id="KW-0862">Zinc</keyword>
<name>A0A1W0A6J7_9STRA</name>
<evidence type="ECO:0000256" key="3">
    <source>
        <dbReference type="ARBA" id="ARBA00022833"/>
    </source>
</evidence>
<evidence type="ECO:0008006" key="9">
    <source>
        <dbReference type="Google" id="ProtNLM"/>
    </source>
</evidence>
<dbReference type="CDD" id="cd06257">
    <property type="entry name" value="DnaJ"/>
    <property type="match status" value="1"/>
</dbReference>
<dbReference type="GO" id="GO:0008198">
    <property type="term" value="F:ferrous iron binding"/>
    <property type="evidence" value="ECO:0007669"/>
    <property type="project" value="TreeGrafter"/>
</dbReference>
<dbReference type="Proteomes" id="UP000243217">
    <property type="component" value="Unassembled WGS sequence"/>
</dbReference>